<evidence type="ECO:0000256" key="3">
    <source>
        <dbReference type="ARBA" id="ARBA00022614"/>
    </source>
</evidence>
<organism evidence="7">
    <name type="scientific">Zea mays</name>
    <name type="common">Maize</name>
    <dbReference type="NCBI Taxonomy" id="4577"/>
    <lineage>
        <taxon>Eukaryota</taxon>
        <taxon>Viridiplantae</taxon>
        <taxon>Streptophyta</taxon>
        <taxon>Embryophyta</taxon>
        <taxon>Tracheophyta</taxon>
        <taxon>Spermatophyta</taxon>
        <taxon>Magnoliopsida</taxon>
        <taxon>Liliopsida</taxon>
        <taxon>Poales</taxon>
        <taxon>Poaceae</taxon>
        <taxon>PACMAD clade</taxon>
        <taxon>Panicoideae</taxon>
        <taxon>Andropogonodae</taxon>
        <taxon>Andropogoneae</taxon>
        <taxon>Tripsacinae</taxon>
        <taxon>Zea</taxon>
    </lineage>
</organism>
<name>A0A1D6H4T1_MAIZE</name>
<keyword evidence="3" id="KW-0433">Leucine-rich repeat</keyword>
<dbReference type="InterPro" id="IPR013210">
    <property type="entry name" value="LRR_N_plant-typ"/>
</dbReference>
<dbReference type="AlphaFoldDB" id="A0A1D6H4T1"/>
<evidence type="ECO:0000256" key="5">
    <source>
        <dbReference type="ARBA" id="ARBA00022737"/>
    </source>
</evidence>
<dbReference type="InterPro" id="IPR032675">
    <property type="entry name" value="LRR_dom_sf"/>
</dbReference>
<dbReference type="Pfam" id="PF00560">
    <property type="entry name" value="LRR_1"/>
    <property type="match status" value="1"/>
</dbReference>
<keyword evidence="7" id="KW-0675">Receptor</keyword>
<evidence type="ECO:0000313" key="7">
    <source>
        <dbReference type="EMBL" id="AQK69833.1"/>
    </source>
</evidence>
<dbReference type="FunFam" id="3.80.10.10:FF:000150">
    <property type="entry name" value="Putative LRR receptor-like serine/threonine-protein kinase"/>
    <property type="match status" value="1"/>
</dbReference>
<dbReference type="Pfam" id="PF13855">
    <property type="entry name" value="LRR_8"/>
    <property type="match status" value="1"/>
</dbReference>
<dbReference type="InterPro" id="IPR001611">
    <property type="entry name" value="Leu-rich_rpt"/>
</dbReference>
<reference evidence="7" key="1">
    <citation type="submission" date="2015-12" db="EMBL/GenBank/DDBJ databases">
        <title>Update maize B73 reference genome by single molecule sequencing technologies.</title>
        <authorList>
            <consortium name="Maize Genome Sequencing Project"/>
            <person name="Ware D."/>
        </authorList>
    </citation>
    <scope>NUCLEOTIDE SEQUENCE</scope>
    <source>
        <tissue evidence="7">Seedling</tissue>
    </source>
</reference>
<keyword evidence="7" id="KW-0418">Kinase</keyword>
<dbReference type="GO" id="GO:0016301">
    <property type="term" value="F:kinase activity"/>
    <property type="evidence" value="ECO:0007669"/>
    <property type="project" value="UniProtKB-KW"/>
</dbReference>
<evidence type="ECO:0000256" key="1">
    <source>
        <dbReference type="ARBA" id="ARBA00004162"/>
    </source>
</evidence>
<keyword evidence="5" id="KW-0677">Repeat</keyword>
<feature type="domain" description="Leucine-rich repeat-containing N-terminal plant-type" evidence="6">
    <location>
        <begin position="33"/>
        <end position="72"/>
    </location>
</feature>
<keyword evidence="2" id="KW-0472">Membrane</keyword>
<evidence type="ECO:0000256" key="2">
    <source>
        <dbReference type="ARBA" id="ARBA00022475"/>
    </source>
</evidence>
<evidence type="ECO:0000259" key="6">
    <source>
        <dbReference type="Pfam" id="PF08263"/>
    </source>
</evidence>
<dbReference type="EMBL" id="CM000781">
    <property type="protein sequence ID" value="AQK69833.1"/>
    <property type="molecule type" value="Genomic_DNA"/>
</dbReference>
<keyword evidence="2" id="KW-1003">Cell membrane</keyword>
<protein>
    <submittedName>
        <fullName evidence="7">Putative LRR receptor-like serine/threonine-protein kinase</fullName>
    </submittedName>
</protein>
<evidence type="ECO:0000256" key="4">
    <source>
        <dbReference type="ARBA" id="ARBA00022729"/>
    </source>
</evidence>
<dbReference type="GO" id="GO:0005886">
    <property type="term" value="C:plasma membrane"/>
    <property type="evidence" value="ECO:0007669"/>
    <property type="project" value="UniProtKB-SubCell"/>
</dbReference>
<accession>A0A1D6H4T1</accession>
<comment type="subcellular location">
    <subcellularLocation>
        <location evidence="1">Cell membrane</location>
        <topology evidence="1">Single-pass membrane protein</topology>
    </subcellularLocation>
</comment>
<dbReference type="Gene3D" id="3.80.10.10">
    <property type="entry name" value="Ribonuclease Inhibitor"/>
    <property type="match status" value="1"/>
</dbReference>
<keyword evidence="4" id="KW-0732">Signal</keyword>
<dbReference type="SUPFAM" id="SSF52058">
    <property type="entry name" value="L domain-like"/>
    <property type="match status" value="1"/>
</dbReference>
<dbReference type="ExpressionAtlas" id="A0A1D6H4T1">
    <property type="expression patterns" value="baseline and differential"/>
</dbReference>
<dbReference type="Pfam" id="PF08263">
    <property type="entry name" value="LRRNT_2"/>
    <property type="match status" value="1"/>
</dbReference>
<sequence>MEARPEWDLRKMRELRFVVLLLVISLPCFSASDRQGDALYDMKQKLNVTGGQLSDWNQNQVNPCTWNSVICDNNNNVIQVTLAARGFTGVLSPRIGELQNLSVLSLAGNRITGTIPEEFGNLSSLTSLDLEDNLLVGEVPASLGNLSKLQLLILSQNNFNGSIPGSIANISSLTDIRLAYNNLSGQIPGLLFQVARYNFSGNHLNCGPNFPHYCASNTSYPSGSHNSKIGLILGTVGGILGLIIVGALFLICNARRKSHLREVFVDVAGSVPL</sequence>
<dbReference type="PANTHER" id="PTHR47988">
    <property type="entry name" value="SOMATIC EMBRYOGENESIS RECEPTOR KINASE 1"/>
    <property type="match status" value="1"/>
</dbReference>
<proteinExistence type="predicted"/>
<dbReference type="CDD" id="cd12087">
    <property type="entry name" value="TM_EGFR-like"/>
    <property type="match status" value="1"/>
</dbReference>
<keyword evidence="7" id="KW-0808">Transferase</keyword>
<gene>
    <name evidence="7" type="ORF">ZEAMMB73_Zm00001d015971</name>
</gene>